<reference evidence="2" key="3">
    <citation type="submission" date="2018-08" db="UniProtKB">
        <authorList>
            <consortium name="EnsemblPlants"/>
        </authorList>
    </citation>
    <scope>IDENTIFICATION</scope>
    <source>
        <strain evidence="2">cv. Bd21</strain>
    </source>
</reference>
<dbReference type="EnsemblPlants" id="KQJ83809">
    <property type="protein sequence ID" value="KQJ83809"/>
    <property type="gene ID" value="BRADI_5g17005v3"/>
</dbReference>
<reference evidence="1" key="2">
    <citation type="submission" date="2017-06" db="EMBL/GenBank/DDBJ databases">
        <title>WGS assembly of Brachypodium distachyon.</title>
        <authorList>
            <consortium name="The International Brachypodium Initiative"/>
            <person name="Lucas S."/>
            <person name="Harmon-Smith M."/>
            <person name="Lail K."/>
            <person name="Tice H."/>
            <person name="Grimwood J."/>
            <person name="Bruce D."/>
            <person name="Barry K."/>
            <person name="Shu S."/>
            <person name="Lindquist E."/>
            <person name="Wang M."/>
            <person name="Pitluck S."/>
            <person name="Vogel J.P."/>
            <person name="Garvin D.F."/>
            <person name="Mockler T.C."/>
            <person name="Schmutz J."/>
            <person name="Rokhsar D."/>
            <person name="Bevan M.W."/>
        </authorList>
    </citation>
    <scope>NUCLEOTIDE SEQUENCE</scope>
    <source>
        <strain evidence="1">Bd21</strain>
    </source>
</reference>
<dbReference type="Gramene" id="KQJ83809">
    <property type="protein sequence ID" value="KQJ83809"/>
    <property type="gene ID" value="BRADI_5g17005v3"/>
</dbReference>
<sequence length="68" mass="7762">MIRLWSGIGFRPIVPIRRNPRLNSHIQFCGSQPCWFLESRMNSRIPGPMMGAKQAVSEVLRSSSFLSE</sequence>
<protein>
    <submittedName>
        <fullName evidence="1 2">Uncharacterized protein</fullName>
    </submittedName>
</protein>
<evidence type="ECO:0000313" key="1">
    <source>
        <dbReference type="EMBL" id="KQJ83809.1"/>
    </source>
</evidence>
<dbReference type="Proteomes" id="UP000008810">
    <property type="component" value="Chromosome 5"/>
</dbReference>
<gene>
    <name evidence="1" type="ORF">BRADI_5g17005v3</name>
</gene>
<name>A0A0Q3P4T9_BRADI</name>
<organism evidence="1">
    <name type="scientific">Brachypodium distachyon</name>
    <name type="common">Purple false brome</name>
    <name type="synonym">Trachynia distachya</name>
    <dbReference type="NCBI Taxonomy" id="15368"/>
    <lineage>
        <taxon>Eukaryota</taxon>
        <taxon>Viridiplantae</taxon>
        <taxon>Streptophyta</taxon>
        <taxon>Embryophyta</taxon>
        <taxon>Tracheophyta</taxon>
        <taxon>Spermatophyta</taxon>
        <taxon>Magnoliopsida</taxon>
        <taxon>Liliopsida</taxon>
        <taxon>Poales</taxon>
        <taxon>Poaceae</taxon>
        <taxon>BOP clade</taxon>
        <taxon>Pooideae</taxon>
        <taxon>Stipodae</taxon>
        <taxon>Brachypodieae</taxon>
        <taxon>Brachypodium</taxon>
    </lineage>
</organism>
<keyword evidence="3" id="KW-1185">Reference proteome</keyword>
<dbReference type="EMBL" id="CM000884">
    <property type="protein sequence ID" value="KQJ83809.1"/>
    <property type="molecule type" value="Genomic_DNA"/>
</dbReference>
<accession>A0A0Q3P4T9</accession>
<dbReference type="AlphaFoldDB" id="A0A0Q3P4T9"/>
<dbReference type="InParanoid" id="A0A0Q3P4T9"/>
<proteinExistence type="predicted"/>
<evidence type="ECO:0000313" key="2">
    <source>
        <dbReference type="EnsemblPlants" id="KQJ83809"/>
    </source>
</evidence>
<evidence type="ECO:0000313" key="3">
    <source>
        <dbReference type="Proteomes" id="UP000008810"/>
    </source>
</evidence>
<reference evidence="1 2" key="1">
    <citation type="journal article" date="2010" name="Nature">
        <title>Genome sequencing and analysis of the model grass Brachypodium distachyon.</title>
        <authorList>
            <consortium name="International Brachypodium Initiative"/>
        </authorList>
    </citation>
    <scope>NUCLEOTIDE SEQUENCE [LARGE SCALE GENOMIC DNA]</scope>
    <source>
        <strain evidence="1 2">Bd21</strain>
    </source>
</reference>